<evidence type="ECO:0000256" key="15">
    <source>
        <dbReference type="ARBA" id="ARBA00049551"/>
    </source>
</evidence>
<comment type="catalytic activity">
    <reaction evidence="15">
        <text>a ubiquinone + NADH + 5 H(+)(in) = a ubiquinol + NAD(+) + 4 H(+)(out)</text>
        <dbReference type="Rhea" id="RHEA:29091"/>
        <dbReference type="Rhea" id="RHEA-COMP:9565"/>
        <dbReference type="Rhea" id="RHEA-COMP:9566"/>
        <dbReference type="ChEBI" id="CHEBI:15378"/>
        <dbReference type="ChEBI" id="CHEBI:16389"/>
        <dbReference type="ChEBI" id="CHEBI:17976"/>
        <dbReference type="ChEBI" id="CHEBI:57540"/>
        <dbReference type="ChEBI" id="CHEBI:57945"/>
        <dbReference type="EC" id="7.1.1.2"/>
    </reaction>
</comment>
<geneLocation type="mitochondrion" evidence="17"/>
<keyword evidence="6" id="KW-0679">Respiratory chain</keyword>
<name>A0A8F9RRQ4_9CUCU</name>
<evidence type="ECO:0000256" key="6">
    <source>
        <dbReference type="ARBA" id="ARBA00022660"/>
    </source>
</evidence>
<reference evidence="17" key="1">
    <citation type="journal article" name="Insects">
        <title>Three Complete Mitochondrial Genomes of Erotylidae (Coleoptera: Cucujoidea) with Higher Phylogenetic Analysis.</title>
        <authorList>
            <person name="Liu J."/>
            <person name="Wang Y."/>
            <person name="Zhang R."/>
            <person name="Shi C."/>
            <person name="Lu W."/>
            <person name="Li J."/>
            <person name="Bai M."/>
        </authorList>
    </citation>
    <scope>NUCLEOTIDE SEQUENCE</scope>
</reference>
<comment type="similarity">
    <text evidence="2">Belongs to the complex I subunit 6 family.</text>
</comment>
<proteinExistence type="inferred from homology"/>
<evidence type="ECO:0000256" key="3">
    <source>
        <dbReference type="ARBA" id="ARBA00012944"/>
    </source>
</evidence>
<keyword evidence="7 16" id="KW-0812">Transmembrane</keyword>
<evidence type="ECO:0000256" key="10">
    <source>
        <dbReference type="ARBA" id="ARBA00022989"/>
    </source>
</evidence>
<evidence type="ECO:0000256" key="14">
    <source>
        <dbReference type="ARBA" id="ARBA00031019"/>
    </source>
</evidence>
<feature type="transmembrane region" description="Helical" evidence="16">
    <location>
        <begin position="45"/>
        <end position="65"/>
    </location>
</feature>
<evidence type="ECO:0000256" key="13">
    <source>
        <dbReference type="ARBA" id="ARBA00023136"/>
    </source>
</evidence>
<evidence type="ECO:0000256" key="8">
    <source>
        <dbReference type="ARBA" id="ARBA00022967"/>
    </source>
</evidence>
<evidence type="ECO:0000256" key="1">
    <source>
        <dbReference type="ARBA" id="ARBA00004225"/>
    </source>
</evidence>
<evidence type="ECO:0000256" key="16">
    <source>
        <dbReference type="SAM" id="Phobius"/>
    </source>
</evidence>
<evidence type="ECO:0000256" key="4">
    <source>
        <dbReference type="ARBA" id="ARBA00021095"/>
    </source>
</evidence>
<comment type="subcellular location">
    <subcellularLocation>
        <location evidence="1">Mitochondrion membrane</location>
        <topology evidence="1">Multi-pass membrane protein</topology>
    </subcellularLocation>
</comment>
<protein>
    <recommendedName>
        <fullName evidence="4">NADH-ubiquinone oxidoreductase chain 6</fullName>
        <ecNumber evidence="3">7.1.1.2</ecNumber>
    </recommendedName>
    <alternativeName>
        <fullName evidence="14">NADH dehydrogenase subunit 6</fullName>
    </alternativeName>
</protein>
<keyword evidence="8" id="KW-1278">Translocase</keyword>
<dbReference type="EC" id="7.1.1.2" evidence="3"/>
<dbReference type="EMBL" id="MZ014622">
    <property type="protein sequence ID" value="QYK19495.1"/>
    <property type="molecule type" value="Genomic_DNA"/>
</dbReference>
<feature type="transmembrane region" description="Helical" evidence="16">
    <location>
        <begin position="77"/>
        <end position="98"/>
    </location>
</feature>
<dbReference type="PANTHER" id="PTHR11435">
    <property type="entry name" value="NADH UBIQUINONE OXIDOREDUCTASE SUBUNIT ND6"/>
    <property type="match status" value="1"/>
</dbReference>
<evidence type="ECO:0000256" key="9">
    <source>
        <dbReference type="ARBA" id="ARBA00022982"/>
    </source>
</evidence>
<keyword evidence="13 16" id="KW-0472">Membrane</keyword>
<dbReference type="InterPro" id="IPR050269">
    <property type="entry name" value="ComplexI_Subunit6"/>
</dbReference>
<sequence>MMFLMMMIMLALMFMFMNHPLSFGLILLLQTILISIYFGLLAHNFWYSYILFLVMIGGMLILFMYMTSIASNEKFKFSMKLFIFFNISSNLSLASLLVDPFYTNMINNQLDLTLLSENLSFQFNIIKYINFPNNMIFMLMIIYLFITLIVVVKISGTNFGTLRQKF</sequence>
<evidence type="ECO:0000256" key="12">
    <source>
        <dbReference type="ARBA" id="ARBA00023128"/>
    </source>
</evidence>
<evidence type="ECO:0000256" key="7">
    <source>
        <dbReference type="ARBA" id="ARBA00022692"/>
    </source>
</evidence>
<keyword evidence="9" id="KW-0249">Electron transport</keyword>
<keyword evidence="12 17" id="KW-0496">Mitochondrion</keyword>
<evidence type="ECO:0000256" key="11">
    <source>
        <dbReference type="ARBA" id="ARBA00023027"/>
    </source>
</evidence>
<dbReference type="AlphaFoldDB" id="A0A8F9RRQ4"/>
<feature type="transmembrane region" description="Helical" evidence="16">
    <location>
        <begin position="135"/>
        <end position="156"/>
    </location>
</feature>
<evidence type="ECO:0000256" key="2">
    <source>
        <dbReference type="ARBA" id="ARBA00005698"/>
    </source>
</evidence>
<keyword evidence="10 16" id="KW-1133">Transmembrane helix</keyword>
<dbReference type="GO" id="GO:0008137">
    <property type="term" value="F:NADH dehydrogenase (ubiquinone) activity"/>
    <property type="evidence" value="ECO:0007669"/>
    <property type="project" value="UniProtKB-EC"/>
</dbReference>
<gene>
    <name evidence="17" type="primary">nad6</name>
</gene>
<organism evidence="17">
    <name type="scientific">Tritoma metasobrina</name>
    <dbReference type="NCBI Taxonomy" id="2866208"/>
    <lineage>
        <taxon>Eukaryota</taxon>
        <taxon>Metazoa</taxon>
        <taxon>Ecdysozoa</taxon>
        <taxon>Arthropoda</taxon>
        <taxon>Hexapoda</taxon>
        <taxon>Insecta</taxon>
        <taxon>Pterygota</taxon>
        <taxon>Neoptera</taxon>
        <taxon>Endopterygota</taxon>
        <taxon>Coleoptera</taxon>
        <taxon>Polyphaga</taxon>
        <taxon>Cucujiformia</taxon>
        <taxon>Erotylidae</taxon>
        <taxon>Erotylinae</taxon>
        <taxon>Tritoma</taxon>
    </lineage>
</organism>
<evidence type="ECO:0000256" key="5">
    <source>
        <dbReference type="ARBA" id="ARBA00022448"/>
    </source>
</evidence>
<keyword evidence="11" id="KW-0520">NAD</keyword>
<evidence type="ECO:0000313" key="17">
    <source>
        <dbReference type="EMBL" id="QYK19495.1"/>
    </source>
</evidence>
<keyword evidence="5" id="KW-0813">Transport</keyword>
<dbReference type="GO" id="GO:0031966">
    <property type="term" value="C:mitochondrial membrane"/>
    <property type="evidence" value="ECO:0007669"/>
    <property type="project" value="UniProtKB-SubCell"/>
</dbReference>
<accession>A0A8F9RRQ4</accession>
<dbReference type="PANTHER" id="PTHR11435:SF1">
    <property type="entry name" value="NADH-UBIQUINONE OXIDOREDUCTASE CHAIN 6"/>
    <property type="match status" value="1"/>
</dbReference>